<dbReference type="AlphaFoldDB" id="A0A9Q0CB91"/>
<dbReference type="PANTHER" id="PTHR33116:SF86">
    <property type="entry name" value="REVERSE TRANSCRIPTASE DOMAIN-CONTAINING PROTEIN"/>
    <property type="match status" value="1"/>
</dbReference>
<dbReference type="InterPro" id="IPR026960">
    <property type="entry name" value="RVT-Znf"/>
</dbReference>
<evidence type="ECO:0008006" key="5">
    <source>
        <dbReference type="Google" id="ProtNLM"/>
    </source>
</evidence>
<reference evidence="3" key="1">
    <citation type="journal article" date="2022" name="Cell">
        <title>Repeat-based holocentromeres influence genome architecture and karyotype evolution.</title>
        <authorList>
            <person name="Hofstatter P.G."/>
            <person name="Thangavel G."/>
            <person name="Lux T."/>
            <person name="Neumann P."/>
            <person name="Vondrak T."/>
            <person name="Novak P."/>
            <person name="Zhang M."/>
            <person name="Costa L."/>
            <person name="Castellani M."/>
            <person name="Scott A."/>
            <person name="Toegelov H."/>
            <person name="Fuchs J."/>
            <person name="Mata-Sucre Y."/>
            <person name="Dias Y."/>
            <person name="Vanzela A.L.L."/>
            <person name="Huettel B."/>
            <person name="Almeida C.C.S."/>
            <person name="Simkova H."/>
            <person name="Souza G."/>
            <person name="Pedrosa-Harand A."/>
            <person name="Macas J."/>
            <person name="Mayer K.F.X."/>
            <person name="Houben A."/>
            <person name="Marques A."/>
        </authorList>
    </citation>
    <scope>NUCLEOTIDE SEQUENCE</scope>
    <source>
        <strain evidence="3">RhyBre1mFocal</strain>
    </source>
</reference>
<dbReference type="PANTHER" id="PTHR33116">
    <property type="entry name" value="REVERSE TRANSCRIPTASE ZINC-BINDING DOMAIN-CONTAINING PROTEIN-RELATED-RELATED"/>
    <property type="match status" value="1"/>
</dbReference>
<protein>
    <recommendedName>
        <fullName evidence="5">RNase H type-1 domain-containing protein</fullName>
    </recommendedName>
</protein>
<dbReference type="EMBL" id="JAMQYH010000004">
    <property type="protein sequence ID" value="KAJ1690698.1"/>
    <property type="molecule type" value="Genomic_DNA"/>
</dbReference>
<dbReference type="CDD" id="cd06222">
    <property type="entry name" value="RNase_H_like"/>
    <property type="match status" value="1"/>
</dbReference>
<feature type="domain" description="Reverse transcriptase zinc-binding" evidence="2">
    <location>
        <begin position="245"/>
        <end position="319"/>
    </location>
</feature>
<feature type="domain" description="RNase H type-1" evidence="1">
    <location>
        <begin position="423"/>
        <end position="543"/>
    </location>
</feature>
<keyword evidence="4" id="KW-1185">Reference proteome</keyword>
<dbReference type="InterPro" id="IPR036397">
    <property type="entry name" value="RNaseH_sf"/>
</dbReference>
<evidence type="ECO:0000259" key="1">
    <source>
        <dbReference type="Pfam" id="PF13456"/>
    </source>
</evidence>
<proteinExistence type="predicted"/>
<comment type="caution">
    <text evidence="3">The sequence shown here is derived from an EMBL/GenBank/DDBJ whole genome shotgun (WGS) entry which is preliminary data.</text>
</comment>
<dbReference type="GO" id="GO:0003676">
    <property type="term" value="F:nucleic acid binding"/>
    <property type="evidence" value="ECO:0007669"/>
    <property type="project" value="InterPro"/>
</dbReference>
<dbReference type="InterPro" id="IPR012337">
    <property type="entry name" value="RNaseH-like_sf"/>
</dbReference>
<dbReference type="InterPro" id="IPR044730">
    <property type="entry name" value="RNase_H-like_dom_plant"/>
</dbReference>
<dbReference type="OrthoDB" id="1752229at2759"/>
<name>A0A9Q0CB91_9POAL</name>
<accession>A0A9Q0CB91</accession>
<organism evidence="3 4">
    <name type="scientific">Rhynchospora breviuscula</name>
    <dbReference type="NCBI Taxonomy" id="2022672"/>
    <lineage>
        <taxon>Eukaryota</taxon>
        <taxon>Viridiplantae</taxon>
        <taxon>Streptophyta</taxon>
        <taxon>Embryophyta</taxon>
        <taxon>Tracheophyta</taxon>
        <taxon>Spermatophyta</taxon>
        <taxon>Magnoliopsida</taxon>
        <taxon>Liliopsida</taxon>
        <taxon>Poales</taxon>
        <taxon>Cyperaceae</taxon>
        <taxon>Cyperoideae</taxon>
        <taxon>Rhynchosporeae</taxon>
        <taxon>Rhynchospora</taxon>
    </lineage>
</organism>
<dbReference type="Gene3D" id="3.30.420.10">
    <property type="entry name" value="Ribonuclease H-like superfamily/Ribonuclease H"/>
    <property type="match status" value="1"/>
</dbReference>
<sequence length="564" mass="64048">MLNALPGDDSQIYLGVPVVASRPIHVNRLVDKVQAKLNSWSSKMLSQAGKVTLIKYVVEPMVLYGVAGGAFTCYHCTKAESDDQSFPLGLQWQKENAVASKEHEEQLWVKVLRAKYLSRRTLWTAANGSAGTKLWKALIAMRQILKPNLVWQVGKGDKCHVFGKPWHEFWHRYTTQKSYQRRMLLHELIDNSLNTWRTQELVSCFGFHGALYIACKYPTPPISADKSDRLIFQPAHNGKFSLNTDDQTDKRTLKAIWHSKGMIPRVRLFLWRLFHDSVPTMGTYASKMGRKMQPCQLCDNGDDSGVHALSKCPPSRSYWLASQLGLQSDALPNNPKELLHFFTVALQGDMFVSFANHLWALWKLRCGKIHDGRSFNVFSVLHMASYYDALSSTMTRHSVSAPLSTTDGLEGLDADHEGIQCWVDGSYDQHGQGRWAYVLHDNNSLIIYGADSRKISSPFHGELNAILLALRVIKHEGLKECRFYSDCQLLCRLLNGEALIDDVPWQCFFQVQDAVKVFKANSYICVYCPRRLNVEAHCLANHARKNRIEFQGTTYPLLCVTECN</sequence>
<dbReference type="SUPFAM" id="SSF53098">
    <property type="entry name" value="Ribonuclease H-like"/>
    <property type="match status" value="1"/>
</dbReference>
<dbReference type="Proteomes" id="UP001151287">
    <property type="component" value="Unassembled WGS sequence"/>
</dbReference>
<gene>
    <name evidence="3" type="ORF">LUZ63_014853</name>
</gene>
<dbReference type="Pfam" id="PF13966">
    <property type="entry name" value="zf-RVT"/>
    <property type="match status" value="1"/>
</dbReference>
<evidence type="ECO:0000313" key="3">
    <source>
        <dbReference type="EMBL" id="KAJ1690698.1"/>
    </source>
</evidence>
<dbReference type="InterPro" id="IPR002156">
    <property type="entry name" value="RNaseH_domain"/>
</dbReference>
<dbReference type="Pfam" id="PF13456">
    <property type="entry name" value="RVT_3"/>
    <property type="match status" value="1"/>
</dbReference>
<dbReference type="GO" id="GO:0004523">
    <property type="term" value="F:RNA-DNA hybrid ribonuclease activity"/>
    <property type="evidence" value="ECO:0007669"/>
    <property type="project" value="InterPro"/>
</dbReference>
<evidence type="ECO:0000313" key="4">
    <source>
        <dbReference type="Proteomes" id="UP001151287"/>
    </source>
</evidence>
<evidence type="ECO:0000259" key="2">
    <source>
        <dbReference type="Pfam" id="PF13966"/>
    </source>
</evidence>